<evidence type="ECO:0000313" key="2">
    <source>
        <dbReference type="Proteomes" id="UP001595616"/>
    </source>
</evidence>
<proteinExistence type="predicted"/>
<gene>
    <name evidence="1" type="ORF">ACFOOI_01455</name>
</gene>
<keyword evidence="2" id="KW-1185">Reference proteome</keyword>
<name>A0ABV7YSY8_9BACT</name>
<reference evidence="2" key="1">
    <citation type="journal article" date="2019" name="Int. J. Syst. Evol. Microbiol.">
        <title>The Global Catalogue of Microorganisms (GCM) 10K type strain sequencing project: providing services to taxonomists for standard genome sequencing and annotation.</title>
        <authorList>
            <consortium name="The Broad Institute Genomics Platform"/>
            <consortium name="The Broad Institute Genome Sequencing Center for Infectious Disease"/>
            <person name="Wu L."/>
            <person name="Ma J."/>
        </authorList>
    </citation>
    <scope>NUCLEOTIDE SEQUENCE [LARGE SCALE GENOMIC DNA]</scope>
    <source>
        <strain evidence="2">CECT 7956</strain>
    </source>
</reference>
<dbReference type="EMBL" id="JBHRYQ010000001">
    <property type="protein sequence ID" value="MFC3809307.1"/>
    <property type="molecule type" value="Genomic_DNA"/>
</dbReference>
<evidence type="ECO:0000313" key="1">
    <source>
        <dbReference type="EMBL" id="MFC3809307.1"/>
    </source>
</evidence>
<accession>A0ABV7YSY8</accession>
<comment type="caution">
    <text evidence="1">The sequence shown here is derived from an EMBL/GenBank/DDBJ whole genome shotgun (WGS) entry which is preliminary data.</text>
</comment>
<protein>
    <submittedName>
        <fullName evidence="1">Uncharacterized protein</fullName>
    </submittedName>
</protein>
<sequence length="186" mass="20584">MLPIKPIKKIIAGLILLLLVVSGLVYAKRELKNESPKNPSPKPLTEAEKYEARRKWDFSADGIMFNNWAASPAGKKIQASADKLSNSVKNNTKMEAVIRSLTLPEGARLGFGMMVKIDNEDYILSFGAGASKEFEQLRSLKVNDKISIRSHAISKAPKYAYPIVTGNYVELNGKVIYKRAPRTDGC</sequence>
<dbReference type="Proteomes" id="UP001595616">
    <property type="component" value="Unassembled WGS sequence"/>
</dbReference>
<organism evidence="1 2">
    <name type="scientific">Lacihabitans lacunae</name>
    <dbReference type="NCBI Taxonomy" id="1028214"/>
    <lineage>
        <taxon>Bacteria</taxon>
        <taxon>Pseudomonadati</taxon>
        <taxon>Bacteroidota</taxon>
        <taxon>Cytophagia</taxon>
        <taxon>Cytophagales</taxon>
        <taxon>Leadbetterellaceae</taxon>
        <taxon>Lacihabitans</taxon>
    </lineage>
</organism>
<dbReference type="RefSeq" id="WP_379834178.1">
    <property type="nucleotide sequence ID" value="NZ_JBHRYQ010000001.1"/>
</dbReference>